<dbReference type="Gene3D" id="3.30.750.24">
    <property type="entry name" value="STAS domain"/>
    <property type="match status" value="1"/>
</dbReference>
<dbReference type="OrthoDB" id="2734025at2"/>
<dbReference type="AlphaFoldDB" id="A0A0M9DJU9"/>
<accession>A0A0M9DJU9</accession>
<dbReference type="InterPro" id="IPR036513">
    <property type="entry name" value="STAS_dom_sf"/>
</dbReference>
<dbReference type="STRING" id="33935.ADM90_06140"/>
<comment type="caution">
    <text evidence="2">The sequence shown here is derived from an EMBL/GenBank/DDBJ whole genome shotgun (WGS) entry which is preliminary data.</text>
</comment>
<dbReference type="PROSITE" id="PS50801">
    <property type="entry name" value="STAS"/>
    <property type="match status" value="1"/>
</dbReference>
<feature type="domain" description="STAS" evidence="1">
    <location>
        <begin position="6"/>
        <end position="115"/>
    </location>
</feature>
<dbReference type="EMBL" id="LGCI01000005">
    <property type="protein sequence ID" value="KOY82898.1"/>
    <property type="molecule type" value="Genomic_DNA"/>
</dbReference>
<dbReference type="GO" id="GO:0043856">
    <property type="term" value="F:anti-sigma factor antagonist activity"/>
    <property type="evidence" value="ECO:0007669"/>
    <property type="project" value="TreeGrafter"/>
</dbReference>
<organism evidence="2 3">
    <name type="scientific">Lysinibacillus macroides</name>
    <dbReference type="NCBI Taxonomy" id="33935"/>
    <lineage>
        <taxon>Bacteria</taxon>
        <taxon>Bacillati</taxon>
        <taxon>Bacillota</taxon>
        <taxon>Bacilli</taxon>
        <taxon>Bacillales</taxon>
        <taxon>Bacillaceae</taxon>
        <taxon>Lysinibacillus</taxon>
    </lineage>
</organism>
<dbReference type="Proteomes" id="UP000037977">
    <property type="component" value="Unassembled WGS sequence"/>
</dbReference>
<dbReference type="InterPro" id="IPR002645">
    <property type="entry name" value="STAS_dom"/>
</dbReference>
<evidence type="ECO:0000259" key="1">
    <source>
        <dbReference type="PROSITE" id="PS50801"/>
    </source>
</evidence>
<dbReference type="PATRIC" id="fig|33935.3.peg.654"/>
<dbReference type="SUPFAM" id="SSF52091">
    <property type="entry name" value="SpoIIaa-like"/>
    <property type="match status" value="1"/>
</dbReference>
<dbReference type="Pfam" id="PF01740">
    <property type="entry name" value="STAS"/>
    <property type="match status" value="1"/>
</dbReference>
<reference evidence="2 3" key="1">
    <citation type="submission" date="2015-07" db="EMBL/GenBank/DDBJ databases">
        <title>Genome sequencing project for genomic taxonomy and phylogenomics of Bacillus-like bacteria.</title>
        <authorList>
            <person name="Liu B."/>
            <person name="Wang J."/>
            <person name="Zhu Y."/>
            <person name="Liu G."/>
            <person name="Chen Q."/>
            <person name="Chen Z."/>
            <person name="Che J."/>
            <person name="Ge C."/>
            <person name="Shi H."/>
            <person name="Pan Z."/>
            <person name="Liu X."/>
        </authorList>
    </citation>
    <scope>NUCLEOTIDE SEQUENCE [LARGE SCALE GENOMIC DNA]</scope>
    <source>
        <strain evidence="2 3">DSM 54</strain>
    </source>
</reference>
<evidence type="ECO:0000313" key="2">
    <source>
        <dbReference type="EMBL" id="KOY82898.1"/>
    </source>
</evidence>
<evidence type="ECO:0000313" key="3">
    <source>
        <dbReference type="Proteomes" id="UP000037977"/>
    </source>
</evidence>
<dbReference type="CDD" id="cd07043">
    <property type="entry name" value="STAS_anti-anti-sigma_factors"/>
    <property type="match status" value="1"/>
</dbReference>
<dbReference type="RefSeq" id="WP_053994136.1">
    <property type="nucleotide sequence ID" value="NZ_CP065643.1"/>
</dbReference>
<name>A0A0M9DJU9_9BACI</name>
<gene>
    <name evidence="2" type="ORF">ADM90_06140</name>
</gene>
<protein>
    <submittedName>
        <fullName evidence="2">Anti-sigma-factor antagonist</fullName>
    </submittedName>
</protein>
<dbReference type="PANTHER" id="PTHR33495">
    <property type="entry name" value="ANTI-SIGMA FACTOR ANTAGONIST TM_1081-RELATED-RELATED"/>
    <property type="match status" value="1"/>
</dbReference>
<sequence length="128" mass="14590">MNQKKIAMDIGTKTDYILIAFTGDLEYGLIEDIKKELQALNLNTKHGYIIDMQKVTNIDSTGFGMIVNFAKKVSVKEKKIAIIVVDDFIRNLFAISQVDKVFPIAKSEEQARKMIKEDWLGELSLNDY</sequence>
<keyword evidence="3" id="KW-1185">Reference proteome</keyword>
<proteinExistence type="predicted"/>